<dbReference type="Proteomes" id="UP001060919">
    <property type="component" value="Chromosome"/>
</dbReference>
<sequence length="78" mass="8228">MKKLSFVFGLATVLTVGFSSCAKNTCYECTHASQASCEVNICDNAVTATNCTGSVQTATTNEEIKKAYEAIGFTCTAK</sequence>
<protein>
    <recommendedName>
        <fullName evidence="4">Lipoprotein</fullName>
    </recommendedName>
</protein>
<keyword evidence="1" id="KW-0732">Signal</keyword>
<evidence type="ECO:0000256" key="1">
    <source>
        <dbReference type="SAM" id="SignalP"/>
    </source>
</evidence>
<dbReference type="RefSeq" id="WP_264789546.1">
    <property type="nucleotide sequence ID" value="NZ_AP026867.1"/>
</dbReference>
<keyword evidence="3" id="KW-1185">Reference proteome</keyword>
<proteinExistence type="predicted"/>
<feature type="chain" id="PRO_5037632052" description="Lipoprotein" evidence="1">
    <location>
        <begin position="23"/>
        <end position="78"/>
    </location>
</feature>
<dbReference type="AlphaFoldDB" id="A0A915YJZ9"/>
<name>A0A915YJZ9_9BACT</name>
<organism evidence="2 3">
    <name type="scientific">Aureispira anguillae</name>
    <dbReference type="NCBI Taxonomy" id="2864201"/>
    <lineage>
        <taxon>Bacteria</taxon>
        <taxon>Pseudomonadati</taxon>
        <taxon>Bacteroidota</taxon>
        <taxon>Saprospiria</taxon>
        <taxon>Saprospirales</taxon>
        <taxon>Saprospiraceae</taxon>
        <taxon>Aureispira</taxon>
    </lineage>
</organism>
<accession>A0A915YJZ9</accession>
<gene>
    <name evidence="2" type="ORF">AsAng_0051050</name>
</gene>
<dbReference type="EMBL" id="AP026867">
    <property type="protein sequence ID" value="BDS14326.1"/>
    <property type="molecule type" value="Genomic_DNA"/>
</dbReference>
<evidence type="ECO:0000313" key="3">
    <source>
        <dbReference type="Proteomes" id="UP001060919"/>
    </source>
</evidence>
<dbReference type="KEGG" id="aup:AsAng_0051050"/>
<reference evidence="2" key="1">
    <citation type="submission" date="2022-09" db="EMBL/GenBank/DDBJ databases">
        <title>Aureispira anguillicida sp. nov., isolated from Leptocephalus of Japanese eel Anguilla japonica.</title>
        <authorList>
            <person name="Yuasa K."/>
            <person name="Mekata T."/>
            <person name="Ikunari K."/>
        </authorList>
    </citation>
    <scope>NUCLEOTIDE SEQUENCE</scope>
    <source>
        <strain evidence="2">EL160426</strain>
    </source>
</reference>
<evidence type="ECO:0008006" key="4">
    <source>
        <dbReference type="Google" id="ProtNLM"/>
    </source>
</evidence>
<feature type="signal peptide" evidence="1">
    <location>
        <begin position="1"/>
        <end position="22"/>
    </location>
</feature>
<dbReference type="PROSITE" id="PS51257">
    <property type="entry name" value="PROKAR_LIPOPROTEIN"/>
    <property type="match status" value="1"/>
</dbReference>
<evidence type="ECO:0000313" key="2">
    <source>
        <dbReference type="EMBL" id="BDS14326.1"/>
    </source>
</evidence>